<feature type="region of interest" description="Disordered" evidence="2">
    <location>
        <begin position="1"/>
        <end position="67"/>
    </location>
</feature>
<name>A0A553IFE9_9PEZI</name>
<keyword evidence="1" id="KW-0175">Coiled coil</keyword>
<evidence type="ECO:0000313" key="3">
    <source>
        <dbReference type="EMBL" id="TRX98929.1"/>
    </source>
</evidence>
<evidence type="ECO:0000256" key="2">
    <source>
        <dbReference type="SAM" id="MobiDB-lite"/>
    </source>
</evidence>
<evidence type="ECO:0000256" key="1">
    <source>
        <dbReference type="SAM" id="Coils"/>
    </source>
</evidence>
<dbReference type="Proteomes" id="UP000319160">
    <property type="component" value="Unassembled WGS sequence"/>
</dbReference>
<evidence type="ECO:0000313" key="4">
    <source>
        <dbReference type="Proteomes" id="UP000319160"/>
    </source>
</evidence>
<sequence length="202" mass="22417">MDSPLVSTLGIPLSSLTHSQPANVFTAEPEPQTTVQKDSQEDESPEPGEVPASGIKHETNADKEQNRNMSVSPLAHTAVTSSPAVLLRQYEPQGALDDTFRPMTAIQRRNQARLSEIVTRLQNFSGSVTQLLAIASVQQQLDAAFADLDRAKNQLKDVFRQFELQGHISNRQCQKKNGATRDLTRASQRIVQLTKELCDRQR</sequence>
<proteinExistence type="predicted"/>
<dbReference type="AlphaFoldDB" id="A0A553IFE9"/>
<feature type="coiled-coil region" evidence="1">
    <location>
        <begin position="134"/>
        <end position="196"/>
    </location>
</feature>
<keyword evidence="4" id="KW-1185">Reference proteome</keyword>
<protein>
    <submittedName>
        <fullName evidence="3">Uncharacterized protein</fullName>
    </submittedName>
</protein>
<gene>
    <name evidence="3" type="ORF">FHL15_000271</name>
</gene>
<dbReference type="EMBL" id="VFLP01000001">
    <property type="protein sequence ID" value="TRX98929.1"/>
    <property type="molecule type" value="Genomic_DNA"/>
</dbReference>
<accession>A0A553IFE9</accession>
<feature type="compositionally biased region" description="Basic and acidic residues" evidence="2">
    <location>
        <begin position="55"/>
        <end position="66"/>
    </location>
</feature>
<dbReference type="OrthoDB" id="4767968at2759"/>
<feature type="compositionally biased region" description="Polar residues" evidence="2">
    <location>
        <begin position="14"/>
        <end position="23"/>
    </location>
</feature>
<comment type="caution">
    <text evidence="3">The sequence shown here is derived from an EMBL/GenBank/DDBJ whole genome shotgun (WGS) entry which is preliminary data.</text>
</comment>
<organism evidence="3 4">
    <name type="scientific">Xylaria flabelliformis</name>
    <dbReference type="NCBI Taxonomy" id="2512241"/>
    <lineage>
        <taxon>Eukaryota</taxon>
        <taxon>Fungi</taxon>
        <taxon>Dikarya</taxon>
        <taxon>Ascomycota</taxon>
        <taxon>Pezizomycotina</taxon>
        <taxon>Sordariomycetes</taxon>
        <taxon>Xylariomycetidae</taxon>
        <taxon>Xylariales</taxon>
        <taxon>Xylariaceae</taxon>
        <taxon>Xylaria</taxon>
    </lineage>
</organism>
<reference evidence="4" key="1">
    <citation type="submission" date="2019-06" db="EMBL/GenBank/DDBJ databases">
        <title>Draft genome sequence of the griseofulvin-producing fungus Xylaria cubensis strain G536.</title>
        <authorList>
            <person name="Mead M.E."/>
            <person name="Raja H.A."/>
            <person name="Steenwyk J.L."/>
            <person name="Knowles S.L."/>
            <person name="Oberlies N.H."/>
            <person name="Rokas A."/>
        </authorList>
    </citation>
    <scope>NUCLEOTIDE SEQUENCE [LARGE SCALE GENOMIC DNA]</scope>
    <source>
        <strain evidence="4">G536</strain>
    </source>
</reference>